<keyword evidence="2 4" id="KW-0032">Aminotransferase</keyword>
<dbReference type="PANTHER" id="PTHR42832">
    <property type="entry name" value="AMINO ACID AMINOTRANSFERASE"/>
    <property type="match status" value="1"/>
</dbReference>
<dbReference type="Gene3D" id="3.90.1150.10">
    <property type="entry name" value="Aspartate Aminotransferase, domain 1"/>
    <property type="match status" value="1"/>
</dbReference>
<dbReference type="AlphaFoldDB" id="A0A512IUC5"/>
<evidence type="ECO:0000313" key="7">
    <source>
        <dbReference type="EMBL" id="GEP01239.1"/>
    </source>
</evidence>
<dbReference type="GO" id="GO:0008483">
    <property type="term" value="F:transaminase activity"/>
    <property type="evidence" value="ECO:0007669"/>
    <property type="project" value="UniProtKB-KW"/>
</dbReference>
<evidence type="ECO:0000256" key="1">
    <source>
        <dbReference type="ARBA" id="ARBA00001933"/>
    </source>
</evidence>
<evidence type="ECO:0000313" key="8">
    <source>
        <dbReference type="Proteomes" id="UP000321258"/>
    </source>
</evidence>
<dbReference type="InterPro" id="IPR015422">
    <property type="entry name" value="PyrdxlP-dep_Trfase_small"/>
</dbReference>
<dbReference type="InterPro" id="IPR015421">
    <property type="entry name" value="PyrdxlP-dep_Trfase_major"/>
</dbReference>
<dbReference type="NCBIfam" id="NF006604">
    <property type="entry name" value="PRK09148.1"/>
    <property type="match status" value="1"/>
</dbReference>
<organism evidence="7 8">
    <name type="scientific">Methylobacterium haplocladii</name>
    <dbReference type="NCBI Taxonomy" id="1176176"/>
    <lineage>
        <taxon>Bacteria</taxon>
        <taxon>Pseudomonadati</taxon>
        <taxon>Pseudomonadota</taxon>
        <taxon>Alphaproteobacteria</taxon>
        <taxon>Hyphomicrobiales</taxon>
        <taxon>Methylobacteriaceae</taxon>
        <taxon>Methylobacterium</taxon>
    </lineage>
</organism>
<sequence length="432" mass="47140">MRRDSPLLATGGLPSEPAGAPDAKNAMTDFHRIKRLPPYVFEQVNRIKAQARANGADIIDLGMGNPDLDAPRHVIAKLCETAGRPRTDRYSASKGIAGLRRAQAGYYQRRFGVSLNPDTQVVATLGSKEGFANMAQAITAPGDVVIVPNPSYPIHAFGFLMAGGVIRSVPAEPTPAMFPILERAMLHSIPKPVALVVCYPSNPTAYVASLDFYTDLVAFAKRHEIILLSDLAYAEVYFDDKAPPPSVLQVPGAIDVTVEFTSLSKTYSMAGWRMGFAVGNERLLAALTRVKSYLDYGAFTPIQVAATAALNGPDDCIREMRATYRKRRDALVESFGKAGWVIPPPQASMFAWVPIPEKYKPLGSLEFSKLLLEKSDVAVAPGIGFGEHGDDYVRIALVENEQRIRQAARNVRRFFDTADKTLHNVVPLQKAV</sequence>
<name>A0A512IUC5_9HYPH</name>
<dbReference type="EMBL" id="BJZT01000040">
    <property type="protein sequence ID" value="GEP01239.1"/>
    <property type="molecule type" value="Genomic_DNA"/>
</dbReference>
<keyword evidence="8" id="KW-1185">Reference proteome</keyword>
<dbReference type="InterPro" id="IPR004839">
    <property type="entry name" value="Aminotransferase_I/II_large"/>
</dbReference>
<protein>
    <recommendedName>
        <fullName evidence="4">Aminotransferase</fullName>
        <ecNumber evidence="4">2.6.1.-</ecNumber>
    </recommendedName>
</protein>
<dbReference type="InterPro" id="IPR050881">
    <property type="entry name" value="LL-DAP_aminotransferase"/>
</dbReference>
<feature type="region of interest" description="Disordered" evidence="5">
    <location>
        <begin position="1"/>
        <end position="24"/>
    </location>
</feature>
<dbReference type="GO" id="GO:0030170">
    <property type="term" value="F:pyridoxal phosphate binding"/>
    <property type="evidence" value="ECO:0007669"/>
    <property type="project" value="InterPro"/>
</dbReference>
<comment type="cofactor">
    <cofactor evidence="1 4">
        <name>pyridoxal 5'-phosphate</name>
        <dbReference type="ChEBI" id="CHEBI:597326"/>
    </cofactor>
</comment>
<evidence type="ECO:0000256" key="2">
    <source>
        <dbReference type="ARBA" id="ARBA00022576"/>
    </source>
</evidence>
<dbReference type="PANTHER" id="PTHR42832:SF1">
    <property type="entry name" value="GLUTAMATE-PYRUVATE AMINOTRANSFERASE ALAC"/>
    <property type="match status" value="1"/>
</dbReference>
<dbReference type="EC" id="2.6.1.-" evidence="4"/>
<evidence type="ECO:0000256" key="5">
    <source>
        <dbReference type="SAM" id="MobiDB-lite"/>
    </source>
</evidence>
<reference evidence="7 8" key="1">
    <citation type="submission" date="2019-07" db="EMBL/GenBank/DDBJ databases">
        <title>Whole genome shotgun sequence of Methylobacterium haplocladii NBRC 107714.</title>
        <authorList>
            <person name="Hosoyama A."/>
            <person name="Uohara A."/>
            <person name="Ohji S."/>
            <person name="Ichikawa N."/>
        </authorList>
    </citation>
    <scope>NUCLEOTIDE SEQUENCE [LARGE SCALE GENOMIC DNA]</scope>
    <source>
        <strain evidence="7 8">NBRC 107714</strain>
    </source>
</reference>
<accession>A0A512IUC5</accession>
<comment type="similarity">
    <text evidence="4">Belongs to the class-I pyridoxal-phosphate-dependent aminotransferase family.</text>
</comment>
<dbReference type="InterPro" id="IPR015424">
    <property type="entry name" value="PyrdxlP-dep_Trfase"/>
</dbReference>
<evidence type="ECO:0000259" key="6">
    <source>
        <dbReference type="Pfam" id="PF00155"/>
    </source>
</evidence>
<dbReference type="PROSITE" id="PS00105">
    <property type="entry name" value="AA_TRANSFER_CLASS_1"/>
    <property type="match status" value="1"/>
</dbReference>
<dbReference type="Proteomes" id="UP000321258">
    <property type="component" value="Unassembled WGS sequence"/>
</dbReference>
<evidence type="ECO:0000256" key="4">
    <source>
        <dbReference type="RuleBase" id="RU000481"/>
    </source>
</evidence>
<proteinExistence type="inferred from homology"/>
<evidence type="ECO:0000256" key="3">
    <source>
        <dbReference type="ARBA" id="ARBA00022679"/>
    </source>
</evidence>
<gene>
    <name evidence="7" type="ORF">MHA02_36260</name>
</gene>
<feature type="domain" description="Aminotransferase class I/classII large" evidence="6">
    <location>
        <begin position="57"/>
        <end position="409"/>
    </location>
</feature>
<comment type="caution">
    <text evidence="7">The sequence shown here is derived from an EMBL/GenBank/DDBJ whole genome shotgun (WGS) entry which is preliminary data.</text>
</comment>
<dbReference type="Gene3D" id="3.40.640.10">
    <property type="entry name" value="Type I PLP-dependent aspartate aminotransferase-like (Major domain)"/>
    <property type="match status" value="1"/>
</dbReference>
<dbReference type="Pfam" id="PF00155">
    <property type="entry name" value="Aminotran_1_2"/>
    <property type="match status" value="1"/>
</dbReference>
<dbReference type="CDD" id="cd00609">
    <property type="entry name" value="AAT_like"/>
    <property type="match status" value="1"/>
</dbReference>
<keyword evidence="3 4" id="KW-0808">Transferase</keyword>
<dbReference type="SUPFAM" id="SSF53383">
    <property type="entry name" value="PLP-dependent transferases"/>
    <property type="match status" value="1"/>
</dbReference>
<dbReference type="InterPro" id="IPR004838">
    <property type="entry name" value="NHTrfase_class1_PyrdxlP-BS"/>
</dbReference>